<evidence type="ECO:0000256" key="2">
    <source>
        <dbReference type="ARBA" id="ARBA00022737"/>
    </source>
</evidence>
<evidence type="ECO:0000313" key="8">
    <source>
        <dbReference type="EMBL" id="GMH49369.1"/>
    </source>
</evidence>
<proteinExistence type="predicted"/>
<accession>A0A9W7DMS8</accession>
<dbReference type="InterPro" id="IPR026319">
    <property type="entry name" value="ZC2HC1A/B-like"/>
</dbReference>
<organism evidence="8 9">
    <name type="scientific">Triparma retinervis</name>
    <dbReference type="NCBI Taxonomy" id="2557542"/>
    <lineage>
        <taxon>Eukaryota</taxon>
        <taxon>Sar</taxon>
        <taxon>Stramenopiles</taxon>
        <taxon>Ochrophyta</taxon>
        <taxon>Bolidophyceae</taxon>
        <taxon>Parmales</taxon>
        <taxon>Triparmaceae</taxon>
        <taxon>Triparma</taxon>
    </lineage>
</organism>
<dbReference type="Proteomes" id="UP001165082">
    <property type="component" value="Unassembled WGS sequence"/>
</dbReference>
<dbReference type="InterPro" id="IPR049899">
    <property type="entry name" value="Znf_C2HC_C3H"/>
</dbReference>
<evidence type="ECO:0000256" key="3">
    <source>
        <dbReference type="ARBA" id="ARBA00022771"/>
    </source>
</evidence>
<feature type="compositionally biased region" description="Basic residues" evidence="6">
    <location>
        <begin position="217"/>
        <end position="226"/>
    </location>
</feature>
<dbReference type="Pfam" id="PF13913">
    <property type="entry name" value="zf-C2HC_2"/>
    <property type="match status" value="2"/>
</dbReference>
<keyword evidence="2" id="KW-0677">Repeat</keyword>
<dbReference type="PROSITE" id="PS52027">
    <property type="entry name" value="ZF_C2HC_C3H"/>
    <property type="match status" value="2"/>
</dbReference>
<evidence type="ECO:0000313" key="9">
    <source>
        <dbReference type="Proteomes" id="UP001165082"/>
    </source>
</evidence>
<keyword evidence="9" id="KW-1185">Reference proteome</keyword>
<sequence length="226" mass="24341">MTQQQEADGRIPCAVCGRKFASDRIGTHQKICRKINTKGEPDEFDIAAKRTKEIKDQLQYSGGGVGGSRGGRKKGGGKSKGAKFINSATRFGGRGGGGTMASHIENQEAGKKKSKWRAQHESFIANVKNAKRISSFLKNGGEAKDLASLPLVETHNDAEINAFVHCEHCGRSFSELVAQRHIPKCKHIVNRPKPPPGGGFKLNRGALLPQAGPGGVRTHKGPKWGR</sequence>
<dbReference type="OrthoDB" id="10255185at2759"/>
<feature type="domain" description="C2HC/C3H-type" evidence="7">
    <location>
        <begin position="9"/>
        <end position="38"/>
    </location>
</feature>
<evidence type="ECO:0000256" key="1">
    <source>
        <dbReference type="ARBA" id="ARBA00022723"/>
    </source>
</evidence>
<dbReference type="EMBL" id="BRXZ01000631">
    <property type="protein sequence ID" value="GMH49369.1"/>
    <property type="molecule type" value="Genomic_DNA"/>
</dbReference>
<name>A0A9W7DMS8_9STRA</name>
<dbReference type="PANTHER" id="PTHR13555">
    <property type="entry name" value="C2H2 ZINC FINGER CGI-62-RELATED"/>
    <property type="match status" value="1"/>
</dbReference>
<reference evidence="8" key="1">
    <citation type="submission" date="2022-07" db="EMBL/GenBank/DDBJ databases">
        <title>Genome analysis of Parmales, a sister group of diatoms, reveals the evolutionary specialization of diatoms from phago-mixotrophs to photoautotrophs.</title>
        <authorList>
            <person name="Ban H."/>
            <person name="Sato S."/>
            <person name="Yoshikawa S."/>
            <person name="Kazumasa Y."/>
            <person name="Nakamura Y."/>
            <person name="Ichinomiya M."/>
            <person name="Saitoh K."/>
            <person name="Sato N."/>
            <person name="Blanc-Mathieu R."/>
            <person name="Endo H."/>
            <person name="Kuwata A."/>
            <person name="Ogata H."/>
        </authorList>
    </citation>
    <scope>NUCLEOTIDE SEQUENCE</scope>
</reference>
<feature type="domain" description="C2HC/C3H-type" evidence="7">
    <location>
        <begin position="162"/>
        <end position="191"/>
    </location>
</feature>
<protein>
    <recommendedName>
        <fullName evidence="7">C2HC/C3H-type domain-containing protein</fullName>
    </recommendedName>
</protein>
<feature type="compositionally biased region" description="Basic residues" evidence="6">
    <location>
        <begin position="70"/>
        <end position="81"/>
    </location>
</feature>
<evidence type="ECO:0000256" key="6">
    <source>
        <dbReference type="SAM" id="MobiDB-lite"/>
    </source>
</evidence>
<gene>
    <name evidence="8" type="ORF">TrRE_jg6135</name>
</gene>
<feature type="region of interest" description="Disordered" evidence="6">
    <location>
        <begin position="188"/>
        <end position="226"/>
    </location>
</feature>
<dbReference type="PANTHER" id="PTHR13555:SF5">
    <property type="entry name" value="ZINC-FINGER OF A C2HC-TYPE"/>
    <property type="match status" value="1"/>
</dbReference>
<keyword evidence="4" id="KW-0862">Zinc</keyword>
<dbReference type="Gene3D" id="3.30.160.60">
    <property type="entry name" value="Classic Zinc Finger"/>
    <property type="match status" value="1"/>
</dbReference>
<dbReference type="AlphaFoldDB" id="A0A9W7DMS8"/>
<keyword evidence="1" id="KW-0479">Metal-binding</keyword>
<evidence type="ECO:0000256" key="5">
    <source>
        <dbReference type="PROSITE-ProRule" id="PRU01371"/>
    </source>
</evidence>
<feature type="region of interest" description="Disordered" evidence="6">
    <location>
        <begin position="59"/>
        <end position="98"/>
    </location>
</feature>
<keyword evidence="3 5" id="KW-0863">Zinc-finger</keyword>
<comment type="caution">
    <text evidence="8">The sequence shown here is derived from an EMBL/GenBank/DDBJ whole genome shotgun (WGS) entry which is preliminary data.</text>
</comment>
<evidence type="ECO:0000259" key="7">
    <source>
        <dbReference type="PROSITE" id="PS52027"/>
    </source>
</evidence>
<dbReference type="GO" id="GO:0008270">
    <property type="term" value="F:zinc ion binding"/>
    <property type="evidence" value="ECO:0007669"/>
    <property type="project" value="UniProtKB-KW"/>
</dbReference>
<evidence type="ECO:0000256" key="4">
    <source>
        <dbReference type="ARBA" id="ARBA00022833"/>
    </source>
</evidence>